<accession>A0ACC3YCN8</accession>
<proteinExistence type="predicted"/>
<reference evidence="1 2" key="1">
    <citation type="journal article" date="2020" name="Phytopathology">
        <title>Genome Sequence Resources of Colletotrichum truncatum, C. plurivorum, C. musicola, and C. sojae: Four Species Pathogenic to Soybean (Glycine max).</title>
        <authorList>
            <person name="Rogerio F."/>
            <person name="Boufleur T.R."/>
            <person name="Ciampi-Guillardi M."/>
            <person name="Sukno S.A."/>
            <person name="Thon M.R."/>
            <person name="Massola Junior N.S."/>
            <person name="Baroncelli R."/>
        </authorList>
    </citation>
    <scope>NUCLEOTIDE SEQUENCE [LARGE SCALE GENOMIC DNA]</scope>
    <source>
        <strain evidence="1 2">CMES1059</strain>
    </source>
</reference>
<comment type="caution">
    <text evidence="1">The sequence shown here is derived from an EMBL/GenBank/DDBJ whole genome shotgun (WGS) entry which is preliminary data.</text>
</comment>
<dbReference type="Proteomes" id="UP000805649">
    <property type="component" value="Unassembled WGS sequence"/>
</dbReference>
<name>A0ACC3YCN8_COLTU</name>
<evidence type="ECO:0000313" key="1">
    <source>
        <dbReference type="EMBL" id="KAL0929590.1"/>
    </source>
</evidence>
<sequence>MISKVIIFFHVVFVGVVLYLTIKVLRDEDNEKQGIVQILLRDQEKRFVPVPDIVDSVGAVATVIKSAASSLATSAIAAGESLITESLPSSISIGTKFACIGSECTAIPGSGFQLGESLAVFVPSAEKIRELEGFVNKSPNFETILSVGLGLVLISAISLLASLKFRPLRFAALGLNIVATVLYLTLTVFTVLICEASRTVGDLLKARTERGDVFETSIGNLVVGVCMCGMTLAYMFF</sequence>
<evidence type="ECO:0000313" key="2">
    <source>
        <dbReference type="Proteomes" id="UP000805649"/>
    </source>
</evidence>
<organism evidence="1 2">
    <name type="scientific">Colletotrichum truncatum</name>
    <name type="common">Anthracnose fungus</name>
    <name type="synonym">Colletotrichum capsici</name>
    <dbReference type="NCBI Taxonomy" id="5467"/>
    <lineage>
        <taxon>Eukaryota</taxon>
        <taxon>Fungi</taxon>
        <taxon>Dikarya</taxon>
        <taxon>Ascomycota</taxon>
        <taxon>Pezizomycotina</taxon>
        <taxon>Sordariomycetes</taxon>
        <taxon>Hypocreomycetidae</taxon>
        <taxon>Glomerellales</taxon>
        <taxon>Glomerellaceae</taxon>
        <taxon>Colletotrichum</taxon>
        <taxon>Colletotrichum truncatum species complex</taxon>
    </lineage>
</organism>
<protein>
    <submittedName>
        <fullName evidence="1">Uncharacterized protein</fullName>
    </submittedName>
</protein>
<dbReference type="EMBL" id="VUJX02000016">
    <property type="protein sequence ID" value="KAL0929590.1"/>
    <property type="molecule type" value="Genomic_DNA"/>
</dbReference>
<gene>
    <name evidence="1" type="ORF">CTRU02_215489</name>
</gene>
<keyword evidence="2" id="KW-1185">Reference proteome</keyword>